<sequence length="196" mass="22548">MPEGVIKFTEEQLLEAGKPIDFSFNQLTSLENLGIDGPRSTRIGSIPERSSSRRYLTRAIWLNNNKLPNIRHMEVFVNKALAEPSRLGWIDFSFNFITGIDEEILKFPNLSVVYFHGNVIKDIDEIFKLRPLELLRSVTFHGNPISELLKYRGYVITYLPQVVNLDFSPITELERHEPKPPDAVKKVAAALEKKRR</sequence>
<dbReference type="GO" id="GO:0005737">
    <property type="term" value="C:cytoplasm"/>
    <property type="evidence" value="ECO:0007669"/>
    <property type="project" value="UniProtKB-SubCell"/>
</dbReference>
<keyword evidence="2" id="KW-0963">Cytoplasm</keyword>
<protein>
    <recommendedName>
        <fullName evidence="7">Leucine-rich repeat-containing protein 51</fullName>
    </recommendedName>
</protein>
<reference evidence="6" key="1">
    <citation type="submission" date="2023-01" db="EMBL/GenBank/DDBJ databases">
        <title>Key to firefly adult light organ development and bioluminescence: homeobox transcription factors regulate luciferase expression and transportation to peroxisome.</title>
        <authorList>
            <person name="Fu X."/>
        </authorList>
    </citation>
    <scope>NUCLEOTIDE SEQUENCE [LARGE SCALE GENOMIC DNA]</scope>
</reference>
<comment type="caution">
    <text evidence="5">The sequence shown here is derived from an EMBL/GenBank/DDBJ whole genome shotgun (WGS) entry which is preliminary data.</text>
</comment>
<keyword evidence="6" id="KW-1185">Reference proteome</keyword>
<name>A0AAN7QHK9_9COLE</name>
<accession>A0AAN7QHK9</accession>
<dbReference type="Pfam" id="PF14580">
    <property type="entry name" value="LRR_9"/>
    <property type="match status" value="1"/>
</dbReference>
<evidence type="ECO:0000256" key="4">
    <source>
        <dbReference type="ARBA" id="ARBA00022737"/>
    </source>
</evidence>
<evidence type="ECO:0000256" key="3">
    <source>
        <dbReference type="ARBA" id="ARBA00022614"/>
    </source>
</evidence>
<dbReference type="InterPro" id="IPR032675">
    <property type="entry name" value="LRR_dom_sf"/>
</dbReference>
<keyword evidence="3" id="KW-0433">Leucine-rich repeat</keyword>
<dbReference type="Proteomes" id="UP001353858">
    <property type="component" value="Unassembled WGS sequence"/>
</dbReference>
<dbReference type="Gene3D" id="3.80.10.10">
    <property type="entry name" value="Ribonuclease Inhibitor"/>
    <property type="match status" value="1"/>
</dbReference>
<evidence type="ECO:0000256" key="1">
    <source>
        <dbReference type="ARBA" id="ARBA00004496"/>
    </source>
</evidence>
<dbReference type="EMBL" id="JARPUR010000004">
    <property type="protein sequence ID" value="KAK4878103.1"/>
    <property type="molecule type" value="Genomic_DNA"/>
</dbReference>
<evidence type="ECO:0008006" key="7">
    <source>
        <dbReference type="Google" id="ProtNLM"/>
    </source>
</evidence>
<evidence type="ECO:0000313" key="6">
    <source>
        <dbReference type="Proteomes" id="UP001353858"/>
    </source>
</evidence>
<comment type="subcellular location">
    <subcellularLocation>
        <location evidence="1">Cytoplasm</location>
    </subcellularLocation>
</comment>
<evidence type="ECO:0000256" key="2">
    <source>
        <dbReference type="ARBA" id="ARBA00022490"/>
    </source>
</evidence>
<evidence type="ECO:0000313" key="5">
    <source>
        <dbReference type="EMBL" id="KAK4878103.1"/>
    </source>
</evidence>
<dbReference type="PANTHER" id="PTHR46545">
    <property type="entry name" value="LEUCINE-RICH REPEAT-CONTAINING PROTEIN 51"/>
    <property type="match status" value="1"/>
</dbReference>
<organism evidence="5 6">
    <name type="scientific">Aquatica leii</name>
    <dbReference type="NCBI Taxonomy" id="1421715"/>
    <lineage>
        <taxon>Eukaryota</taxon>
        <taxon>Metazoa</taxon>
        <taxon>Ecdysozoa</taxon>
        <taxon>Arthropoda</taxon>
        <taxon>Hexapoda</taxon>
        <taxon>Insecta</taxon>
        <taxon>Pterygota</taxon>
        <taxon>Neoptera</taxon>
        <taxon>Endopterygota</taxon>
        <taxon>Coleoptera</taxon>
        <taxon>Polyphaga</taxon>
        <taxon>Elateriformia</taxon>
        <taxon>Elateroidea</taxon>
        <taxon>Lampyridae</taxon>
        <taxon>Luciolinae</taxon>
        <taxon>Aquatica</taxon>
    </lineage>
</organism>
<proteinExistence type="predicted"/>
<dbReference type="PANTHER" id="PTHR46545:SF1">
    <property type="entry name" value="LEUCINE-RICH REPEAT-CONTAINING PROTEIN 51"/>
    <property type="match status" value="1"/>
</dbReference>
<keyword evidence="4" id="KW-0677">Repeat</keyword>
<gene>
    <name evidence="5" type="ORF">RN001_010609</name>
</gene>
<dbReference type="AlphaFoldDB" id="A0AAN7QHK9"/>
<dbReference type="SUPFAM" id="SSF52058">
    <property type="entry name" value="L domain-like"/>
    <property type="match status" value="1"/>
</dbReference>